<evidence type="ECO:0000259" key="7">
    <source>
        <dbReference type="Pfam" id="PF08370"/>
    </source>
</evidence>
<name>A0A8J4Q771_9ROSI</name>
<evidence type="ECO:0000256" key="3">
    <source>
        <dbReference type="ARBA" id="ARBA00022989"/>
    </source>
</evidence>
<reference evidence="8" key="1">
    <citation type="submission" date="2020-03" db="EMBL/GenBank/DDBJ databases">
        <title>Castanea mollissima Vanexum genome sequencing.</title>
        <authorList>
            <person name="Staton M."/>
        </authorList>
    </citation>
    <scope>NUCLEOTIDE SEQUENCE</scope>
    <source>
        <tissue evidence="8">Leaf</tissue>
    </source>
</reference>
<dbReference type="EMBL" id="JRKL02012829">
    <property type="protein sequence ID" value="KAF3943656.1"/>
    <property type="molecule type" value="Genomic_DNA"/>
</dbReference>
<proteinExistence type="predicted"/>
<evidence type="ECO:0000313" key="9">
    <source>
        <dbReference type="Proteomes" id="UP000737018"/>
    </source>
</evidence>
<dbReference type="AlphaFoldDB" id="A0A8J4Q771"/>
<keyword evidence="3 5" id="KW-1133">Transmembrane helix</keyword>
<gene>
    <name evidence="8" type="ORF">CMV_029808</name>
</gene>
<dbReference type="OrthoDB" id="1744984at2759"/>
<feature type="domain" description="Plant PDR ABC transporter associated" evidence="7">
    <location>
        <begin position="103"/>
        <end position="133"/>
    </location>
</feature>
<protein>
    <submittedName>
        <fullName evidence="8">Uncharacterized protein</fullName>
    </submittedName>
</protein>
<dbReference type="GO" id="GO:0140359">
    <property type="term" value="F:ABC-type transporter activity"/>
    <property type="evidence" value="ECO:0007669"/>
    <property type="project" value="InterPro"/>
</dbReference>
<evidence type="ECO:0000256" key="1">
    <source>
        <dbReference type="ARBA" id="ARBA00004141"/>
    </source>
</evidence>
<dbReference type="Pfam" id="PF01061">
    <property type="entry name" value="ABC2_membrane"/>
    <property type="match status" value="1"/>
</dbReference>
<dbReference type="Proteomes" id="UP000737018">
    <property type="component" value="Unassembled WGS sequence"/>
</dbReference>
<evidence type="ECO:0000259" key="6">
    <source>
        <dbReference type="Pfam" id="PF01061"/>
    </source>
</evidence>
<dbReference type="InterPro" id="IPR013581">
    <property type="entry name" value="PDR_assoc"/>
</dbReference>
<evidence type="ECO:0000256" key="4">
    <source>
        <dbReference type="ARBA" id="ARBA00023136"/>
    </source>
</evidence>
<dbReference type="PANTHER" id="PTHR48040">
    <property type="entry name" value="PLEIOTROPIC DRUG RESISTANCE PROTEIN 1-LIKE ISOFORM X1"/>
    <property type="match status" value="1"/>
</dbReference>
<feature type="domain" description="ABC-2 type transporter transmembrane" evidence="6">
    <location>
        <begin position="29"/>
        <end position="83"/>
    </location>
</feature>
<keyword evidence="9" id="KW-1185">Reference proteome</keyword>
<evidence type="ECO:0000313" key="8">
    <source>
        <dbReference type="EMBL" id="KAF3943656.1"/>
    </source>
</evidence>
<organism evidence="8 9">
    <name type="scientific">Castanea mollissima</name>
    <name type="common">Chinese chestnut</name>
    <dbReference type="NCBI Taxonomy" id="60419"/>
    <lineage>
        <taxon>Eukaryota</taxon>
        <taxon>Viridiplantae</taxon>
        <taxon>Streptophyta</taxon>
        <taxon>Embryophyta</taxon>
        <taxon>Tracheophyta</taxon>
        <taxon>Spermatophyta</taxon>
        <taxon>Magnoliopsida</taxon>
        <taxon>eudicotyledons</taxon>
        <taxon>Gunneridae</taxon>
        <taxon>Pentapetalae</taxon>
        <taxon>rosids</taxon>
        <taxon>fabids</taxon>
        <taxon>Fagales</taxon>
        <taxon>Fagaceae</taxon>
        <taxon>Castanea</taxon>
    </lineage>
</organism>
<evidence type="ECO:0000256" key="2">
    <source>
        <dbReference type="ARBA" id="ARBA00022692"/>
    </source>
</evidence>
<comment type="caution">
    <text evidence="8">The sequence shown here is derived from an EMBL/GenBank/DDBJ whole genome shotgun (WGS) entry which is preliminary data.</text>
</comment>
<comment type="subcellular location">
    <subcellularLocation>
        <location evidence="1">Membrane</location>
        <topology evidence="1">Multi-pass membrane protein</topology>
    </subcellularLocation>
</comment>
<keyword evidence="2 5" id="KW-0812">Transmembrane</keyword>
<feature type="transmembrane region" description="Helical" evidence="5">
    <location>
        <begin position="32"/>
        <end position="54"/>
    </location>
</feature>
<keyword evidence="4 5" id="KW-0472">Membrane</keyword>
<dbReference type="InterPro" id="IPR013525">
    <property type="entry name" value="ABC2_TM"/>
</dbReference>
<evidence type="ECO:0000256" key="5">
    <source>
        <dbReference type="SAM" id="Phobius"/>
    </source>
</evidence>
<feature type="transmembrane region" description="Helical" evidence="5">
    <location>
        <begin position="61"/>
        <end position="84"/>
    </location>
</feature>
<feature type="transmembrane region" description="Helical" evidence="5">
    <location>
        <begin position="104"/>
        <end position="123"/>
    </location>
</feature>
<dbReference type="PANTHER" id="PTHR48040:SF42">
    <property type="entry name" value="ABC TRANSPORTER DOMAIN-CONTAINING PROTEIN"/>
    <property type="match status" value="1"/>
</dbReference>
<accession>A0A8J4Q771</accession>
<dbReference type="Pfam" id="PF08370">
    <property type="entry name" value="PDR_assoc"/>
    <property type="match status" value="1"/>
</dbReference>
<dbReference type="GO" id="GO:0016020">
    <property type="term" value="C:membrane"/>
    <property type="evidence" value="ECO:0007669"/>
    <property type="project" value="UniProtKB-SubCell"/>
</dbReference>
<sequence>MPGFSDSSWHSLAYIKWHCPSFGSLLQLETQVVASTLGTFTLLLVFVLGGFIVAKNDIEPWMIWGYFISPMMYGQNAIVMNEFLDNRWSAPNNDPRFNAPTVGMHFLDFLLFNVLFIAALTYLNPLGESKAVIADDENDKMNKYSSSTEHGTEGIDMAVRTSSEIVGASYSASKRGMVFPFQPLSLAFNHVNYYVGMPAAMKTQRS</sequence>